<evidence type="ECO:0000256" key="10">
    <source>
        <dbReference type="ARBA" id="ARBA00023186"/>
    </source>
</evidence>
<dbReference type="InterPro" id="IPR001708">
    <property type="entry name" value="YidC/ALB3/OXA1/COX18"/>
</dbReference>
<feature type="domain" description="Membrane insertase YidC/Oxa/ALB C-terminal" evidence="16">
    <location>
        <begin position="342"/>
        <end position="531"/>
    </location>
</feature>
<dbReference type="NCBIfam" id="TIGR03592">
    <property type="entry name" value="yidC_oxa1_cterm"/>
    <property type="match status" value="1"/>
</dbReference>
<evidence type="ECO:0000256" key="13">
    <source>
        <dbReference type="HAMAP-Rule" id="MF_01810"/>
    </source>
</evidence>
<dbReference type="PRINTS" id="PR00701">
    <property type="entry name" value="60KDINNERMP"/>
</dbReference>
<evidence type="ECO:0000256" key="14">
    <source>
        <dbReference type="SAM" id="MobiDB-lite"/>
    </source>
</evidence>
<evidence type="ECO:0000313" key="18">
    <source>
        <dbReference type="EMBL" id="ETW98919.1"/>
    </source>
</evidence>
<comment type="similarity">
    <text evidence="2 13">Belongs to the OXA1/ALB3/YidC family. Type 1 subfamily.</text>
</comment>
<comment type="function">
    <text evidence="13">Required for the insertion and/or proper folding and/or complex formation of integral membrane proteins into the membrane. Involved in integration of membrane proteins that insert both dependently and independently of the Sec translocase complex, as well as at least some lipoproteins. Aids folding of multispanning membrane proteins.</text>
</comment>
<feature type="transmembrane region" description="Helical" evidence="13">
    <location>
        <begin position="495"/>
        <end position="517"/>
    </location>
</feature>
<comment type="caution">
    <text evidence="13">Lacks conserved residue(s) required for the propagation of feature annotation.</text>
</comment>
<evidence type="ECO:0000256" key="2">
    <source>
        <dbReference type="ARBA" id="ARBA00010527"/>
    </source>
</evidence>
<keyword evidence="6 13" id="KW-0812">Transmembrane</keyword>
<evidence type="ECO:0000256" key="9">
    <source>
        <dbReference type="ARBA" id="ARBA00023136"/>
    </source>
</evidence>
<dbReference type="HOGENOM" id="CLU_016535_3_0_7"/>
<keyword evidence="5 13" id="KW-1003">Cell membrane</keyword>
<dbReference type="Gene3D" id="2.70.98.90">
    <property type="match status" value="1"/>
</dbReference>
<feature type="chain" id="PRO_5004844586" description="Membrane protein insertase YidC" evidence="15">
    <location>
        <begin position="20"/>
        <end position="544"/>
    </location>
</feature>
<evidence type="ECO:0000256" key="15">
    <source>
        <dbReference type="SAM" id="SignalP"/>
    </source>
</evidence>
<gene>
    <name evidence="13" type="primary">yidC</name>
    <name evidence="18" type="ORF">ETSY1_16875</name>
</gene>
<feature type="domain" description="Membrane insertase YidC N-terminal" evidence="17">
    <location>
        <begin position="62"/>
        <end position="329"/>
    </location>
</feature>
<dbReference type="PANTHER" id="PTHR12428">
    <property type="entry name" value="OXA1"/>
    <property type="match status" value="1"/>
</dbReference>
<dbReference type="InterPro" id="IPR028053">
    <property type="entry name" value="Membr_insert_YidC_N"/>
</dbReference>
<evidence type="ECO:0000256" key="4">
    <source>
        <dbReference type="ARBA" id="ARBA00022448"/>
    </source>
</evidence>
<feature type="compositionally biased region" description="Low complexity" evidence="14">
    <location>
        <begin position="43"/>
        <end position="53"/>
    </location>
</feature>
<comment type="subcellular location">
    <subcellularLocation>
        <location evidence="1">Cell inner membrane</location>
        <topology evidence="1">Multi-pass membrane protein</topology>
    </subcellularLocation>
    <subcellularLocation>
        <location evidence="13">Cell membrane</location>
        <topology evidence="13">Multi-pass membrane protein</topology>
    </subcellularLocation>
</comment>
<dbReference type="GO" id="GO:0032977">
    <property type="term" value="F:membrane insertase activity"/>
    <property type="evidence" value="ECO:0007669"/>
    <property type="project" value="InterPro"/>
</dbReference>
<organism evidence="18 19">
    <name type="scientific">Entotheonella factor</name>
    <dbReference type="NCBI Taxonomy" id="1429438"/>
    <lineage>
        <taxon>Bacteria</taxon>
        <taxon>Pseudomonadati</taxon>
        <taxon>Nitrospinota/Tectimicrobiota group</taxon>
        <taxon>Candidatus Tectimicrobiota</taxon>
        <taxon>Candidatus Entotheonellia</taxon>
        <taxon>Candidatus Entotheonellales</taxon>
        <taxon>Candidatus Entotheonellaceae</taxon>
        <taxon>Candidatus Entotheonella</taxon>
    </lineage>
</organism>
<keyword evidence="7 13" id="KW-0653">Protein transport</keyword>
<dbReference type="InterPro" id="IPR047196">
    <property type="entry name" value="YidC_ALB_C"/>
</dbReference>
<evidence type="ECO:0000256" key="7">
    <source>
        <dbReference type="ARBA" id="ARBA00022927"/>
    </source>
</evidence>
<reference evidence="18 19" key="1">
    <citation type="journal article" date="2014" name="Nature">
        <title>An environmental bacterial taxon with a large and distinct metabolic repertoire.</title>
        <authorList>
            <person name="Wilson M.C."/>
            <person name="Mori T."/>
            <person name="Ruckert C."/>
            <person name="Uria A.R."/>
            <person name="Helf M.J."/>
            <person name="Takada K."/>
            <person name="Gernert C."/>
            <person name="Steffens U.A."/>
            <person name="Heycke N."/>
            <person name="Schmitt S."/>
            <person name="Rinke C."/>
            <person name="Helfrich E.J."/>
            <person name="Brachmann A.O."/>
            <person name="Gurgui C."/>
            <person name="Wakimoto T."/>
            <person name="Kracht M."/>
            <person name="Crusemann M."/>
            <person name="Hentschel U."/>
            <person name="Abe I."/>
            <person name="Matsunaga S."/>
            <person name="Kalinowski J."/>
            <person name="Takeyama H."/>
            <person name="Piel J."/>
        </authorList>
    </citation>
    <scope>NUCLEOTIDE SEQUENCE [LARGE SCALE GENOMIC DNA]</scope>
    <source>
        <strain evidence="19">TSY1</strain>
    </source>
</reference>
<sequence length="544" mass="60303">MMFVVILLWSILFAPPPPAPPPPGEQVAEESPRPAPEPRAPEAKPAAPEAEVSEPARAAAEIQVDTGVAQLTLSEQGAGVKAVSLLDYRQSLEEGAPPVIIAPVPGADALPLETRLHRQGRTESLKRLVFSAASTSPIRLSEREPEAALAFRGTLADGTVIQRIYRFRHGSYAFEVETQVEGVLPRDGDAMTLLWGPGLFPEEEEPNQRQGQTGTLPRSYVADKIFEDAPDEVNEELTQPGAVGWAAQGNTYFAAVLIPQEPVAEASTVRRVREDALEVGVRTPLAGGSRQVVGVYVGPKSYRLLEAVDPSLGKLIDLGFFSVMARPMLRLLVWVNDWVQNYGITIILVTILIKIVLWPLTQTSYKSMKGMQKLQPKMKELQTLYKDDKQALNRAMMDMYREQKVNPLGGCLPMLLQIPFFFAFYNALSYSIELRHAPFICWDANLLWVGHGICDLSTYDPSYITPLLMGASMFLQQRMTPMTTADPMQARMMQFMPLMFLFFFLWAPAGLVIYWLVNNVLSIAQQTLINRTGNEEAEKAEAVS</sequence>
<evidence type="ECO:0000256" key="1">
    <source>
        <dbReference type="ARBA" id="ARBA00004429"/>
    </source>
</evidence>
<feature type="transmembrane region" description="Helical" evidence="13">
    <location>
        <begin position="405"/>
        <end position="425"/>
    </location>
</feature>
<dbReference type="InterPro" id="IPR038221">
    <property type="entry name" value="YidC_periplasmic_sf"/>
</dbReference>
<dbReference type="Pfam" id="PF02096">
    <property type="entry name" value="60KD_IMP"/>
    <property type="match status" value="1"/>
</dbReference>
<keyword evidence="9 13" id="KW-0472">Membrane</keyword>
<keyword evidence="19" id="KW-1185">Reference proteome</keyword>
<evidence type="ECO:0000256" key="12">
    <source>
        <dbReference type="ARBA" id="ARBA00033342"/>
    </source>
</evidence>
<evidence type="ECO:0000256" key="3">
    <source>
        <dbReference type="ARBA" id="ARBA00015325"/>
    </source>
</evidence>
<dbReference type="Proteomes" id="UP000019141">
    <property type="component" value="Unassembled WGS sequence"/>
</dbReference>
<dbReference type="GO" id="GO:0005886">
    <property type="term" value="C:plasma membrane"/>
    <property type="evidence" value="ECO:0007669"/>
    <property type="project" value="UniProtKB-SubCell"/>
</dbReference>
<dbReference type="NCBIfam" id="TIGR03593">
    <property type="entry name" value="yidC_nterm"/>
    <property type="match status" value="1"/>
</dbReference>
<dbReference type="CDD" id="cd20070">
    <property type="entry name" value="5TM_YidC_Alb3"/>
    <property type="match status" value="1"/>
</dbReference>
<keyword evidence="8 13" id="KW-1133">Transmembrane helix</keyword>
<comment type="caution">
    <text evidence="18">The sequence shown here is derived from an EMBL/GenBank/DDBJ whole genome shotgun (WGS) entry which is preliminary data.</text>
</comment>
<name>W4LLZ1_ENTF1</name>
<evidence type="ECO:0000256" key="6">
    <source>
        <dbReference type="ARBA" id="ARBA00022692"/>
    </source>
</evidence>
<proteinExistence type="inferred from homology"/>
<evidence type="ECO:0000256" key="8">
    <source>
        <dbReference type="ARBA" id="ARBA00022989"/>
    </source>
</evidence>
<feature type="region of interest" description="Disordered" evidence="14">
    <location>
        <begin position="16"/>
        <end position="53"/>
    </location>
</feature>
<feature type="signal peptide" evidence="15">
    <location>
        <begin position="1"/>
        <end position="19"/>
    </location>
</feature>
<comment type="subunit">
    <text evidence="13">Interacts with the Sec translocase complex via SecD. Specifically interacts with transmembrane segments of nascent integral membrane proteins during membrane integration.</text>
</comment>
<feature type="transmembrane region" description="Helical" evidence="13">
    <location>
        <begin position="342"/>
        <end position="361"/>
    </location>
</feature>
<keyword evidence="4 13" id="KW-0813">Transport</keyword>
<protein>
    <recommendedName>
        <fullName evidence="3 13">Membrane protein insertase YidC</fullName>
    </recommendedName>
    <alternativeName>
        <fullName evidence="12 13">Foldase YidC</fullName>
    </alternativeName>
    <alternativeName>
        <fullName evidence="11 13">Membrane integrase YidC</fullName>
    </alternativeName>
    <alternativeName>
        <fullName evidence="13">Membrane protein YidC</fullName>
    </alternativeName>
</protein>
<evidence type="ECO:0000313" key="19">
    <source>
        <dbReference type="Proteomes" id="UP000019141"/>
    </source>
</evidence>
<evidence type="ECO:0000259" key="16">
    <source>
        <dbReference type="Pfam" id="PF02096"/>
    </source>
</evidence>
<dbReference type="PATRIC" id="fig|1429438.4.peg.3320"/>
<dbReference type="EMBL" id="AZHW01000503">
    <property type="protein sequence ID" value="ETW98919.1"/>
    <property type="molecule type" value="Genomic_DNA"/>
</dbReference>
<keyword evidence="15" id="KW-0732">Signal</keyword>
<dbReference type="InterPro" id="IPR019998">
    <property type="entry name" value="Membr_insert_YidC"/>
</dbReference>
<evidence type="ECO:0000256" key="11">
    <source>
        <dbReference type="ARBA" id="ARBA00033245"/>
    </source>
</evidence>
<dbReference type="CDD" id="cd19961">
    <property type="entry name" value="EcYidC-like_peri"/>
    <property type="match status" value="1"/>
</dbReference>
<dbReference type="GO" id="GO:0051205">
    <property type="term" value="P:protein insertion into membrane"/>
    <property type="evidence" value="ECO:0007669"/>
    <property type="project" value="TreeGrafter"/>
</dbReference>
<evidence type="ECO:0000256" key="5">
    <source>
        <dbReference type="ARBA" id="ARBA00022475"/>
    </source>
</evidence>
<keyword evidence="10 13" id="KW-0143">Chaperone</keyword>
<dbReference type="PRINTS" id="PR01900">
    <property type="entry name" value="YIDCPROTEIN"/>
</dbReference>
<evidence type="ECO:0000259" key="17">
    <source>
        <dbReference type="Pfam" id="PF14849"/>
    </source>
</evidence>
<dbReference type="InterPro" id="IPR028055">
    <property type="entry name" value="YidC/Oxa/ALB_C"/>
</dbReference>
<dbReference type="HAMAP" id="MF_01810">
    <property type="entry name" value="YidC_type1"/>
    <property type="match status" value="1"/>
</dbReference>
<dbReference type="Pfam" id="PF14849">
    <property type="entry name" value="YidC_periplas"/>
    <property type="match status" value="1"/>
</dbReference>
<accession>W4LLZ1</accession>
<dbReference type="AlphaFoldDB" id="W4LLZ1"/>
<dbReference type="PANTHER" id="PTHR12428:SF65">
    <property type="entry name" value="CYTOCHROME C OXIDASE ASSEMBLY PROTEIN COX18, MITOCHONDRIAL"/>
    <property type="match status" value="1"/>
</dbReference>
<dbReference type="GO" id="GO:0015031">
    <property type="term" value="P:protein transport"/>
    <property type="evidence" value="ECO:0007669"/>
    <property type="project" value="UniProtKB-KW"/>
</dbReference>